<reference evidence="1 2" key="1">
    <citation type="journal article" date="2016" name="PLoS ONE">
        <title>Complete Genome Sequence and Comparative Genomics of a Novel Myxobacterium Myxococcus hansupus.</title>
        <authorList>
            <person name="Sharma G."/>
            <person name="Narwani T."/>
            <person name="Subramanian S."/>
        </authorList>
    </citation>
    <scope>NUCLEOTIDE SEQUENCE [LARGE SCALE GENOMIC DNA]</scope>
    <source>
        <strain evidence="2">mixupus</strain>
    </source>
</reference>
<accession>A0A0H4X142</accession>
<evidence type="ECO:0000313" key="2">
    <source>
        <dbReference type="Proteomes" id="UP000009026"/>
    </source>
</evidence>
<organism evidence="1 2">
    <name type="scientific">Pseudomyxococcus hansupus</name>
    <dbReference type="NCBI Taxonomy" id="1297742"/>
    <lineage>
        <taxon>Bacteria</taxon>
        <taxon>Pseudomonadati</taxon>
        <taxon>Myxococcota</taxon>
        <taxon>Myxococcia</taxon>
        <taxon>Myxococcales</taxon>
        <taxon>Cystobacterineae</taxon>
        <taxon>Myxococcaceae</taxon>
        <taxon>Pseudomyxococcus</taxon>
    </lineage>
</organism>
<dbReference type="EMBL" id="CP012109">
    <property type="protein sequence ID" value="AKQ67563.1"/>
    <property type="molecule type" value="Genomic_DNA"/>
</dbReference>
<dbReference type="PATRIC" id="fig|1297742.4.peg.4517"/>
<dbReference type="AlphaFoldDB" id="A0A0H4X142"/>
<dbReference type="KEGG" id="mym:A176_004475"/>
<evidence type="ECO:0000313" key="1">
    <source>
        <dbReference type="EMBL" id="AKQ67563.1"/>
    </source>
</evidence>
<gene>
    <name evidence="1" type="ORF">A176_004475</name>
</gene>
<keyword evidence="1" id="KW-0449">Lipoprotein</keyword>
<dbReference type="STRING" id="1297742.A176_004475"/>
<dbReference type="RefSeq" id="WP_338042772.1">
    <property type="nucleotide sequence ID" value="NZ_CP012109.1"/>
</dbReference>
<dbReference type="Proteomes" id="UP000009026">
    <property type="component" value="Chromosome"/>
</dbReference>
<name>A0A0H4X142_9BACT</name>
<sequence length="93" mass="9780">MSTELRERFGGEAFSSGHVSAMVDLGRLRADLRSAERIPGVPSPLLGATKALSGALLDQITPLDSGFLDFSPVEGGGRLKGRVTLRAAQEASR</sequence>
<keyword evidence="2" id="KW-1185">Reference proteome</keyword>
<proteinExistence type="predicted"/>
<protein>
    <submittedName>
        <fullName evidence="1">Putative lipoprotein</fullName>
    </submittedName>
</protein>